<evidence type="ECO:0000259" key="1">
    <source>
        <dbReference type="PROSITE" id="PS51186"/>
    </source>
</evidence>
<dbReference type="AlphaFoldDB" id="A0A1M4UR74"/>
<organism evidence="2 3">
    <name type="scientific">Caldanaerobius fijiensis DSM 17918</name>
    <dbReference type="NCBI Taxonomy" id="1121256"/>
    <lineage>
        <taxon>Bacteria</taxon>
        <taxon>Bacillati</taxon>
        <taxon>Bacillota</taxon>
        <taxon>Clostridia</taxon>
        <taxon>Thermoanaerobacterales</taxon>
        <taxon>Thermoanaerobacteraceae</taxon>
        <taxon>Caldanaerobius</taxon>
    </lineage>
</organism>
<dbReference type="PROSITE" id="PS51186">
    <property type="entry name" value="GNAT"/>
    <property type="match status" value="1"/>
</dbReference>
<dbReference type="GO" id="GO:0016747">
    <property type="term" value="F:acyltransferase activity, transferring groups other than amino-acyl groups"/>
    <property type="evidence" value="ECO:0007669"/>
    <property type="project" value="InterPro"/>
</dbReference>
<keyword evidence="2" id="KW-0808">Transferase</keyword>
<dbReference type="OrthoDB" id="4016818at2"/>
<dbReference type="EMBL" id="FQVH01000003">
    <property type="protein sequence ID" value="SHE59147.1"/>
    <property type="molecule type" value="Genomic_DNA"/>
</dbReference>
<evidence type="ECO:0000313" key="3">
    <source>
        <dbReference type="Proteomes" id="UP000184088"/>
    </source>
</evidence>
<dbReference type="STRING" id="1121256.SAMN02746089_00485"/>
<dbReference type="InterPro" id="IPR016181">
    <property type="entry name" value="Acyl_CoA_acyltransferase"/>
</dbReference>
<dbReference type="Gene3D" id="3.40.630.30">
    <property type="match status" value="1"/>
</dbReference>
<dbReference type="CDD" id="cd04301">
    <property type="entry name" value="NAT_SF"/>
    <property type="match status" value="1"/>
</dbReference>
<feature type="domain" description="N-acetyltransferase" evidence="1">
    <location>
        <begin position="26"/>
        <end position="157"/>
    </location>
</feature>
<dbReference type="Proteomes" id="UP000184088">
    <property type="component" value="Unassembled WGS sequence"/>
</dbReference>
<keyword evidence="3" id="KW-1185">Reference proteome</keyword>
<proteinExistence type="predicted"/>
<gene>
    <name evidence="2" type="ORF">SAMN02746089_00485</name>
</gene>
<accession>A0A1M4UR74</accession>
<evidence type="ECO:0000313" key="2">
    <source>
        <dbReference type="EMBL" id="SHE59147.1"/>
    </source>
</evidence>
<dbReference type="InterPro" id="IPR000182">
    <property type="entry name" value="GNAT_dom"/>
</dbReference>
<reference evidence="2 3" key="1">
    <citation type="submission" date="2016-11" db="EMBL/GenBank/DDBJ databases">
        <authorList>
            <person name="Jaros S."/>
            <person name="Januszkiewicz K."/>
            <person name="Wedrychowicz H."/>
        </authorList>
    </citation>
    <scope>NUCLEOTIDE SEQUENCE [LARGE SCALE GENOMIC DNA]</scope>
    <source>
        <strain evidence="2 3">DSM 17918</strain>
    </source>
</reference>
<dbReference type="RefSeq" id="WP_073341509.1">
    <property type="nucleotide sequence ID" value="NZ_FQVH01000003.1"/>
</dbReference>
<protein>
    <submittedName>
        <fullName evidence="2">Acetyltransferase (GNAT) family protein</fullName>
    </submittedName>
</protein>
<dbReference type="Pfam" id="PF00583">
    <property type="entry name" value="Acetyltransf_1"/>
    <property type="match status" value="1"/>
</dbReference>
<name>A0A1M4UR74_9THEO</name>
<sequence length="157" mass="17117">MPDMLVKLYDLPDLAPALQRQKEQGIEIRRAIAPEKHVVVNWVRKTFGEGWASECEVAFSNHPVSCYIAVKEGNIIGFGCYDATYKDFFGPTGVEESWRGKGIGKAILLACLHAMANEGYGYAIIGGAGPVDFYSRCVGAVIIEGSVPGIYRGMLKL</sequence>
<dbReference type="SUPFAM" id="SSF55729">
    <property type="entry name" value="Acyl-CoA N-acyltransferases (Nat)"/>
    <property type="match status" value="1"/>
</dbReference>